<proteinExistence type="predicted"/>
<reference evidence="3 4" key="1">
    <citation type="journal article" date="2015" name="Genome Biol. Evol.">
        <title>Phylogenomic analyses indicate that early fungi evolved digesting cell walls of algal ancestors of land plants.</title>
        <authorList>
            <person name="Chang Y."/>
            <person name="Wang S."/>
            <person name="Sekimoto S."/>
            <person name="Aerts A.L."/>
            <person name="Choi C."/>
            <person name="Clum A."/>
            <person name="LaButti K.M."/>
            <person name="Lindquist E.A."/>
            <person name="Yee Ngan C."/>
            <person name="Ohm R.A."/>
            <person name="Salamov A.A."/>
            <person name="Grigoriev I.V."/>
            <person name="Spatafora J.W."/>
            <person name="Berbee M.L."/>
        </authorList>
    </citation>
    <scope>NUCLEOTIDE SEQUENCE [LARGE SCALE GENOMIC DNA]</scope>
    <source>
        <strain evidence="3 4">JEL478</strain>
    </source>
</reference>
<evidence type="ECO:0000313" key="4">
    <source>
        <dbReference type="Proteomes" id="UP000070544"/>
    </source>
</evidence>
<dbReference type="InterPro" id="IPR039514">
    <property type="entry name" value="6GAL-like"/>
</dbReference>
<feature type="domain" description="Endo-beta-1,6-galactanase-like" evidence="2">
    <location>
        <begin position="248"/>
        <end position="473"/>
    </location>
</feature>
<keyword evidence="1" id="KW-0812">Transmembrane</keyword>
<dbReference type="Proteomes" id="UP000070544">
    <property type="component" value="Unassembled WGS sequence"/>
</dbReference>
<organism evidence="3 4">
    <name type="scientific">Gonapodya prolifera (strain JEL478)</name>
    <name type="common">Monoblepharis prolifera</name>
    <dbReference type="NCBI Taxonomy" id="1344416"/>
    <lineage>
        <taxon>Eukaryota</taxon>
        <taxon>Fungi</taxon>
        <taxon>Fungi incertae sedis</taxon>
        <taxon>Chytridiomycota</taxon>
        <taxon>Chytridiomycota incertae sedis</taxon>
        <taxon>Monoblepharidomycetes</taxon>
        <taxon>Monoblepharidales</taxon>
        <taxon>Gonapodyaceae</taxon>
        <taxon>Gonapodya</taxon>
    </lineage>
</organism>
<dbReference type="SUPFAM" id="SSF51445">
    <property type="entry name" value="(Trans)glycosidases"/>
    <property type="match status" value="1"/>
</dbReference>
<evidence type="ECO:0000313" key="3">
    <source>
        <dbReference type="EMBL" id="KXS11067.1"/>
    </source>
</evidence>
<feature type="transmembrane region" description="Helical" evidence="1">
    <location>
        <begin position="55"/>
        <end position="76"/>
    </location>
</feature>
<dbReference type="STRING" id="1344416.A0A139A2Q2"/>
<sequence>MDLQSEGDLTKFLGQALSIVKQITDIFTEMNETFQELTDIGKAAVRSKTNNTIRLGFATGGAVVSVAAVAVVPFAAPAVVAAAGSALALGEGAVIGAGVGAGAVGVAADRRRSRSPHFTRPARTLRALLVRPCDLAALSPPAAAAMSLNLTSVALPVPFDGFGTSLAWWANGVLSQPALDRILDLLFSPTQLNLAIARFNIGGTTDPTKNPNFRTGANVPADTAISPQLAVMQRIVAIRSSSAAPLHVEAFSNSPPQNLTISGTSAGAAQIQTDCITPANVPTFAQFLLSSVRTLISSGVPVESLSPINEPSEVVWVAGNTQEGCYWSKDNRVSLATTLRTLLASSGTGVKLALADENNPSAAVDNAYMLAYADLVNIHTYTAAQFTNSSLASSLAASQDTDAIRASLLSSFRSSTPASTTRKLIMSEYTLGGTIASSSPQSVSSHAVGLIRHVARDLATLQPAAWVYWQAVEDSTSGTNYGLVQAPFTNAGEAGDVILGAQYYAMWMLTRVLPPGTTKFDQVYDTARVALSNPAAGTILFANSGGGDPSSATGGGAQATFWFPQQTGQFNVTRLQTTNGVATLTAVGFQTGTLGAAVAIAAGTVELWVGNPSAAVGFPSNASAVASTGGGAGTGGGGGKGGAAVVGAAPLSMVWTLLLCLLVALMV</sequence>
<feature type="transmembrane region" description="Helical" evidence="1">
    <location>
        <begin position="643"/>
        <end position="666"/>
    </location>
</feature>
<dbReference type="Pfam" id="PF14587">
    <property type="entry name" value="Glyco_hydr_30_2"/>
    <property type="match status" value="1"/>
</dbReference>
<name>A0A139A2Q2_GONPJ</name>
<accession>A0A139A2Q2</accession>
<dbReference type="InterPro" id="IPR017853">
    <property type="entry name" value="GH"/>
</dbReference>
<keyword evidence="1" id="KW-0472">Membrane</keyword>
<dbReference type="EMBL" id="KQ965810">
    <property type="protein sequence ID" value="KXS11067.1"/>
    <property type="molecule type" value="Genomic_DNA"/>
</dbReference>
<dbReference type="AlphaFoldDB" id="A0A139A2Q2"/>
<dbReference type="GO" id="GO:0004553">
    <property type="term" value="F:hydrolase activity, hydrolyzing O-glycosyl compounds"/>
    <property type="evidence" value="ECO:0007669"/>
    <property type="project" value="InterPro"/>
</dbReference>
<evidence type="ECO:0000259" key="2">
    <source>
        <dbReference type="Pfam" id="PF14587"/>
    </source>
</evidence>
<feature type="non-terminal residue" evidence="3">
    <location>
        <position position="667"/>
    </location>
</feature>
<protein>
    <submittedName>
        <fullName evidence="3">Glycoside hydrolase family 30 protein</fullName>
    </submittedName>
</protein>
<dbReference type="PANTHER" id="PTHR42767">
    <property type="entry name" value="ENDO-BETA-1,6-GALACTANASE"/>
    <property type="match status" value="1"/>
</dbReference>
<dbReference type="InterPro" id="IPR039743">
    <property type="entry name" value="6GAL/EXGAL"/>
</dbReference>
<dbReference type="PANTHER" id="PTHR42767:SF1">
    <property type="entry name" value="ENDO-BETA-1,6-GALACTANASE-LIKE DOMAIN-CONTAINING PROTEIN"/>
    <property type="match status" value="1"/>
</dbReference>
<keyword evidence="3" id="KW-0378">Hydrolase</keyword>
<keyword evidence="4" id="KW-1185">Reference proteome</keyword>
<gene>
    <name evidence="3" type="ORF">M427DRAFT_73379</name>
</gene>
<evidence type="ECO:0000256" key="1">
    <source>
        <dbReference type="SAM" id="Phobius"/>
    </source>
</evidence>
<dbReference type="Gene3D" id="3.20.20.80">
    <property type="entry name" value="Glycosidases"/>
    <property type="match status" value="1"/>
</dbReference>
<dbReference type="OrthoDB" id="2012278at2759"/>
<keyword evidence="1" id="KW-1133">Transmembrane helix</keyword>
<feature type="transmembrane region" description="Helical" evidence="1">
    <location>
        <begin position="82"/>
        <end position="108"/>
    </location>
</feature>